<name>A0A420WE08_9PROT</name>
<keyword evidence="1" id="KW-0472">Membrane</keyword>
<gene>
    <name evidence="2" type="ORF">DES40_1916</name>
</gene>
<organism evidence="2 3">
    <name type="scientific">Litorimonas taeanensis</name>
    <dbReference type="NCBI Taxonomy" id="568099"/>
    <lineage>
        <taxon>Bacteria</taxon>
        <taxon>Pseudomonadati</taxon>
        <taxon>Pseudomonadota</taxon>
        <taxon>Alphaproteobacteria</taxon>
        <taxon>Maricaulales</taxon>
        <taxon>Robiginitomaculaceae</taxon>
    </lineage>
</organism>
<evidence type="ECO:0000313" key="2">
    <source>
        <dbReference type="EMBL" id="RKQ69132.1"/>
    </source>
</evidence>
<feature type="transmembrane region" description="Helical" evidence="1">
    <location>
        <begin position="241"/>
        <end position="260"/>
    </location>
</feature>
<dbReference type="EMBL" id="RBII01000002">
    <property type="protein sequence ID" value="RKQ69132.1"/>
    <property type="molecule type" value="Genomic_DNA"/>
</dbReference>
<comment type="caution">
    <text evidence="2">The sequence shown here is derived from an EMBL/GenBank/DDBJ whole genome shotgun (WGS) entry which is preliminary data.</text>
</comment>
<evidence type="ECO:0000313" key="3">
    <source>
        <dbReference type="Proteomes" id="UP000282211"/>
    </source>
</evidence>
<keyword evidence="3" id="KW-1185">Reference proteome</keyword>
<keyword evidence="1" id="KW-0812">Transmembrane</keyword>
<protein>
    <submittedName>
        <fullName evidence="2">Uncharacterized protein</fullName>
    </submittedName>
</protein>
<accession>A0A420WE08</accession>
<sequence length="298" mass="34193">MIVNVKNECFKAYNVLVEETKSYNGRINDNAVANIYKKFELVPDFDESFMSLIGRSEKISLDEIEIDWSLGFTEDIEFSFPKENFFVAFARDYEGNSFHLLDTTKADTPVIYNSHDPYVLLVASNNICEFLKNVSGKQGRVFIERLLKSEQIFKANTLLNEDLSLNLDSKMLPPKHKNITEKNKSVVFDFSKLNVGEGIRKDMYGPSTKIKCNFGDRTINISSAKIEEIRKYERENIQTKFILIGVPVVSFAFFLLKTLINDTPISVFIITAPLFVILATASIFFIIFVLYSVWLKIF</sequence>
<reference evidence="2 3" key="1">
    <citation type="submission" date="2018-10" db="EMBL/GenBank/DDBJ databases">
        <title>Genomic Encyclopedia of Type Strains, Phase IV (KMG-IV): sequencing the most valuable type-strain genomes for metagenomic binning, comparative biology and taxonomic classification.</title>
        <authorList>
            <person name="Goeker M."/>
        </authorList>
    </citation>
    <scope>NUCLEOTIDE SEQUENCE [LARGE SCALE GENOMIC DNA]</scope>
    <source>
        <strain evidence="2 3">DSM 22008</strain>
    </source>
</reference>
<feature type="transmembrane region" description="Helical" evidence="1">
    <location>
        <begin position="266"/>
        <end position="294"/>
    </location>
</feature>
<keyword evidence="1" id="KW-1133">Transmembrane helix</keyword>
<dbReference type="InParanoid" id="A0A420WE08"/>
<dbReference type="RefSeq" id="WP_121101307.1">
    <property type="nucleotide sequence ID" value="NZ_RBII01000002.1"/>
</dbReference>
<proteinExistence type="predicted"/>
<dbReference type="Proteomes" id="UP000282211">
    <property type="component" value="Unassembled WGS sequence"/>
</dbReference>
<dbReference type="AlphaFoldDB" id="A0A420WE08"/>
<evidence type="ECO:0000256" key="1">
    <source>
        <dbReference type="SAM" id="Phobius"/>
    </source>
</evidence>